<dbReference type="PANTHER" id="PTHR17985">
    <property type="entry name" value="SER/THR-RICH PROTEIN T10 IN DGCR REGION"/>
    <property type="match status" value="1"/>
</dbReference>
<evidence type="ECO:0000313" key="1">
    <source>
        <dbReference type="EMBL" id="MFD2516527.1"/>
    </source>
</evidence>
<gene>
    <name evidence="1" type="ORF">ACFSTG_01330</name>
</gene>
<comment type="caution">
    <text evidence="1">The sequence shown here is derived from an EMBL/GenBank/DDBJ whole genome shotgun (WGS) entry which is preliminary data.</text>
</comment>
<accession>A0ABW5ITU1</accession>
<dbReference type="EMBL" id="JBHULT010000005">
    <property type="protein sequence ID" value="MFD2516527.1"/>
    <property type="molecule type" value="Genomic_DNA"/>
</dbReference>
<name>A0ABW5ITU1_9FLAO</name>
<organism evidence="1 2">
    <name type="scientific">Salinimicrobium flavum</name>
    <dbReference type="NCBI Taxonomy" id="1737065"/>
    <lineage>
        <taxon>Bacteria</taxon>
        <taxon>Pseudomonadati</taxon>
        <taxon>Bacteroidota</taxon>
        <taxon>Flavobacteriia</taxon>
        <taxon>Flavobacteriales</taxon>
        <taxon>Flavobacteriaceae</taxon>
        <taxon>Salinimicrobium</taxon>
    </lineage>
</organism>
<dbReference type="RefSeq" id="WP_380747696.1">
    <property type="nucleotide sequence ID" value="NZ_JBHULT010000005.1"/>
</dbReference>
<sequence length="245" mass="27887">MCTVTLAPLRGRSKSFVLTSNRDEAPGRETLPPQIYTEAGVKMLFPKDVEAGGTWLGVSERQRLICLLNGEFESHLRKPPYRLSRGVVVKDLLAAEGEDLATVAEDYDLTDIEPFTIIAAEWASKMTFSELVWDGRRKHFRNLEPRPLIWSSSPLYNAEMKQQRENWFSKLQTQEELEANSLLNFHSSAGSGDNNTDVVMDRGFVKTRSISQVILSEEELRFFYRDLATDEVTKMAFSKDLSRSI</sequence>
<proteinExistence type="predicted"/>
<dbReference type="PANTHER" id="PTHR17985:SF8">
    <property type="entry name" value="TRANSPORT AND GOLGI ORGANIZATION PROTEIN 2 HOMOLOG"/>
    <property type="match status" value="1"/>
</dbReference>
<dbReference type="InterPro" id="IPR008551">
    <property type="entry name" value="TANGO2"/>
</dbReference>
<protein>
    <submittedName>
        <fullName evidence="1">NRDE family protein</fullName>
    </submittedName>
</protein>
<dbReference type="Proteomes" id="UP001597468">
    <property type="component" value="Unassembled WGS sequence"/>
</dbReference>
<keyword evidence="2" id="KW-1185">Reference proteome</keyword>
<dbReference type="Pfam" id="PF05742">
    <property type="entry name" value="TANGO2"/>
    <property type="match status" value="1"/>
</dbReference>
<evidence type="ECO:0000313" key="2">
    <source>
        <dbReference type="Proteomes" id="UP001597468"/>
    </source>
</evidence>
<reference evidence="2" key="1">
    <citation type="journal article" date="2019" name="Int. J. Syst. Evol. Microbiol.">
        <title>The Global Catalogue of Microorganisms (GCM) 10K type strain sequencing project: providing services to taxonomists for standard genome sequencing and annotation.</title>
        <authorList>
            <consortium name="The Broad Institute Genomics Platform"/>
            <consortium name="The Broad Institute Genome Sequencing Center for Infectious Disease"/>
            <person name="Wu L."/>
            <person name="Ma J."/>
        </authorList>
    </citation>
    <scope>NUCLEOTIDE SEQUENCE [LARGE SCALE GENOMIC DNA]</scope>
    <source>
        <strain evidence="2">KCTC 42585</strain>
    </source>
</reference>